<dbReference type="PANTHER" id="PTHR12110:SF41">
    <property type="entry name" value="INOSOSE DEHYDRATASE"/>
    <property type="match status" value="1"/>
</dbReference>
<dbReference type="Gene3D" id="3.40.50.150">
    <property type="entry name" value="Vaccinia Virus protein VP39"/>
    <property type="match status" value="1"/>
</dbReference>
<evidence type="ECO:0000256" key="3">
    <source>
        <dbReference type="ARBA" id="ARBA00022691"/>
    </source>
</evidence>
<evidence type="ECO:0000259" key="5">
    <source>
        <dbReference type="Pfam" id="PF08241"/>
    </source>
</evidence>
<name>A0ABZ1BXI7_9FIRM</name>
<dbReference type="GO" id="GO:0008168">
    <property type="term" value="F:methyltransferase activity"/>
    <property type="evidence" value="ECO:0007669"/>
    <property type="project" value="UniProtKB-KW"/>
</dbReference>
<dbReference type="SUPFAM" id="SSF53335">
    <property type="entry name" value="S-adenosyl-L-methionine-dependent methyltransferases"/>
    <property type="match status" value="1"/>
</dbReference>
<dbReference type="SUPFAM" id="SSF51658">
    <property type="entry name" value="Xylose isomerase-like"/>
    <property type="match status" value="1"/>
</dbReference>
<dbReference type="InterPro" id="IPR050312">
    <property type="entry name" value="IolE/XylAMocC-like"/>
</dbReference>
<evidence type="ECO:0000313" key="7">
    <source>
        <dbReference type="Proteomes" id="UP001332192"/>
    </source>
</evidence>
<sequence>MSTRIAAQLYTLREMLRTPEEIGQILRQVKAAGYDVVELSGLGPVDPQHLRDMLQAAGLAVCSTHNSWERLRAEPEAVLRELRLWGATYTAVASMPPSYRHEAGYHRFAAELNELAAQYAREGVRLAYHNHSFEFERFGARSGMQILLDQATHYALELDTYWVQHGGADPAAWIRRAAGKLPAVHLKDMTILDGVQAMAEVGEGNLEWPAILSACQEAGVEWYVVEQDVCRRPPLESLAISRRNLERLPGTKERVRSFFGRYAAHYGTSAGHRHGSDLERLIEMLRPRPGERALDVATGGGHTAFRLANHVAEVIGLDLTEAMRDPFERTAREHGLHNVRFHVGDAEHLPFEDGAFDVVVSRRAPHHFADIRRALAEMTRVLRPGGRLGIADMSPPEDPGAAALLNALELARDSSHARAYTPGEWRELVTRAGLEVTHLETVSADVPWEQWLAPISPDSPEGKAAARLIQQADAAVVGRIVSPRPAAAGGPVVHRLWTVLLAAKPLARP</sequence>
<evidence type="ECO:0000313" key="6">
    <source>
        <dbReference type="EMBL" id="WRP17516.1"/>
    </source>
</evidence>
<evidence type="ECO:0000256" key="2">
    <source>
        <dbReference type="ARBA" id="ARBA00022679"/>
    </source>
</evidence>
<keyword evidence="2" id="KW-0808">Transferase</keyword>
<dbReference type="InterPro" id="IPR013216">
    <property type="entry name" value="Methyltransf_11"/>
</dbReference>
<dbReference type="GO" id="GO:0032259">
    <property type="term" value="P:methylation"/>
    <property type="evidence" value="ECO:0007669"/>
    <property type="project" value="UniProtKB-KW"/>
</dbReference>
<dbReference type="InterPro" id="IPR013022">
    <property type="entry name" value="Xyl_isomerase-like_TIM-brl"/>
</dbReference>
<dbReference type="PANTHER" id="PTHR12110">
    <property type="entry name" value="HYDROXYPYRUVATE ISOMERASE"/>
    <property type="match status" value="1"/>
</dbReference>
<dbReference type="Pfam" id="PF08241">
    <property type="entry name" value="Methyltransf_11"/>
    <property type="match status" value="1"/>
</dbReference>
<keyword evidence="7" id="KW-1185">Reference proteome</keyword>
<reference evidence="6 7" key="1">
    <citation type="journal article" date="2024" name="Front. Microbiol.">
        <title>Novel thermophilic genera Geochorda gen. nov. and Carboxydochorda gen. nov. from the deep terrestrial subsurface reveal the ecophysiological diversity in the class Limnochordia.</title>
        <authorList>
            <person name="Karnachuk O.V."/>
            <person name="Lukina A.P."/>
            <person name="Avakyan M.R."/>
            <person name="Kadnikov V.V."/>
            <person name="Begmatov S."/>
            <person name="Beletsky A.V."/>
            <person name="Vlasova K.G."/>
            <person name="Novikov A.A."/>
            <person name="Shcherbakova V.A."/>
            <person name="Mardanov A.V."/>
            <person name="Ravin N.V."/>
        </authorList>
    </citation>
    <scope>NUCLEOTIDE SEQUENCE [LARGE SCALE GENOMIC DNA]</scope>
    <source>
        <strain evidence="6 7">L945</strain>
    </source>
</reference>
<protein>
    <submittedName>
        <fullName evidence="6">Methyltransferase domain-containing protein</fullName>
    </submittedName>
</protein>
<dbReference type="CDD" id="cd02440">
    <property type="entry name" value="AdoMet_MTases"/>
    <property type="match status" value="1"/>
</dbReference>
<dbReference type="InterPro" id="IPR029063">
    <property type="entry name" value="SAM-dependent_MTases_sf"/>
</dbReference>
<dbReference type="RefSeq" id="WP_324716786.1">
    <property type="nucleotide sequence ID" value="NZ_CP141615.1"/>
</dbReference>
<dbReference type="EMBL" id="CP141615">
    <property type="protein sequence ID" value="WRP17516.1"/>
    <property type="molecule type" value="Genomic_DNA"/>
</dbReference>
<dbReference type="InterPro" id="IPR036237">
    <property type="entry name" value="Xyl_isomerase-like_sf"/>
</dbReference>
<feature type="domain" description="Xylose isomerase-like TIM barrel" evidence="4">
    <location>
        <begin position="26"/>
        <end position="228"/>
    </location>
</feature>
<feature type="domain" description="Methyltransferase type 11" evidence="5">
    <location>
        <begin position="294"/>
        <end position="388"/>
    </location>
</feature>
<evidence type="ECO:0000259" key="4">
    <source>
        <dbReference type="Pfam" id="PF01261"/>
    </source>
</evidence>
<gene>
    <name evidence="6" type="ORF">U7230_00410</name>
</gene>
<dbReference type="Pfam" id="PF01261">
    <property type="entry name" value="AP_endonuc_2"/>
    <property type="match status" value="1"/>
</dbReference>
<dbReference type="Proteomes" id="UP001332192">
    <property type="component" value="Chromosome"/>
</dbReference>
<keyword evidence="3" id="KW-0949">S-adenosyl-L-methionine</keyword>
<dbReference type="InterPro" id="IPR023576">
    <property type="entry name" value="UbiE/COQ5_MeTrFase_CS"/>
</dbReference>
<dbReference type="PROSITE" id="PS01184">
    <property type="entry name" value="UBIE_2"/>
    <property type="match status" value="1"/>
</dbReference>
<keyword evidence="1 6" id="KW-0489">Methyltransferase</keyword>
<evidence type="ECO:0000256" key="1">
    <source>
        <dbReference type="ARBA" id="ARBA00022603"/>
    </source>
</evidence>
<accession>A0ABZ1BXI7</accession>
<organism evidence="6 7">
    <name type="scientific">Carboxydichorda subterranea</name>
    <dbReference type="NCBI Taxonomy" id="3109565"/>
    <lineage>
        <taxon>Bacteria</taxon>
        <taxon>Bacillati</taxon>
        <taxon>Bacillota</taxon>
        <taxon>Limnochordia</taxon>
        <taxon>Limnochordales</taxon>
        <taxon>Geochordaceae</taxon>
        <taxon>Carboxydichorda</taxon>
    </lineage>
</organism>
<dbReference type="Gene3D" id="3.20.20.150">
    <property type="entry name" value="Divalent-metal-dependent TIM barrel enzymes"/>
    <property type="match status" value="1"/>
</dbReference>
<proteinExistence type="predicted"/>